<comment type="subcellular location">
    <subcellularLocation>
        <location evidence="8">Cytoplasm</location>
    </subcellularLocation>
</comment>
<evidence type="ECO:0000313" key="10">
    <source>
        <dbReference type="EMBL" id="KKC31506.1"/>
    </source>
</evidence>
<dbReference type="EMBL" id="LAPV01000166">
    <property type="protein sequence ID" value="KKC31506.1"/>
    <property type="molecule type" value="Genomic_DNA"/>
</dbReference>
<dbReference type="GO" id="GO:0006220">
    <property type="term" value="P:pyrimidine nucleotide metabolic process"/>
    <property type="evidence" value="ECO:0007669"/>
    <property type="project" value="UniProtKB-UniRule"/>
</dbReference>
<comment type="catalytic activity">
    <reaction evidence="6 8">
        <text>dCMP + ATP = dCDP + ADP</text>
        <dbReference type="Rhea" id="RHEA:25094"/>
        <dbReference type="ChEBI" id="CHEBI:30616"/>
        <dbReference type="ChEBI" id="CHEBI:57566"/>
        <dbReference type="ChEBI" id="CHEBI:58593"/>
        <dbReference type="ChEBI" id="CHEBI:456216"/>
        <dbReference type="EC" id="2.7.4.25"/>
    </reaction>
</comment>
<feature type="binding site" evidence="8">
    <location>
        <begin position="7"/>
        <end position="15"/>
    </location>
    <ligand>
        <name>ATP</name>
        <dbReference type="ChEBI" id="CHEBI:30616"/>
    </ligand>
</feature>
<dbReference type="Proteomes" id="UP000033519">
    <property type="component" value="Unassembled WGS sequence"/>
</dbReference>
<dbReference type="STRING" id="728005.SAMN04488059_101270"/>
<evidence type="ECO:0000256" key="6">
    <source>
        <dbReference type="ARBA" id="ARBA00047615"/>
    </source>
</evidence>
<accession>A0A0F5PSX5</accession>
<evidence type="ECO:0000256" key="4">
    <source>
        <dbReference type="ARBA" id="ARBA00022777"/>
    </source>
</evidence>
<comment type="catalytic activity">
    <reaction evidence="7 8">
        <text>CMP + ATP = CDP + ADP</text>
        <dbReference type="Rhea" id="RHEA:11600"/>
        <dbReference type="ChEBI" id="CHEBI:30616"/>
        <dbReference type="ChEBI" id="CHEBI:58069"/>
        <dbReference type="ChEBI" id="CHEBI:60377"/>
        <dbReference type="ChEBI" id="CHEBI:456216"/>
        <dbReference type="EC" id="2.7.4.25"/>
    </reaction>
</comment>
<dbReference type="Gene3D" id="3.40.50.300">
    <property type="entry name" value="P-loop containing nucleotide triphosphate hydrolases"/>
    <property type="match status" value="1"/>
</dbReference>
<dbReference type="InterPro" id="IPR011994">
    <property type="entry name" value="Cytidylate_kinase_dom"/>
</dbReference>
<evidence type="ECO:0000256" key="8">
    <source>
        <dbReference type="HAMAP-Rule" id="MF_00238"/>
    </source>
</evidence>
<dbReference type="EC" id="2.7.4.25" evidence="8"/>
<gene>
    <name evidence="8" type="primary">cmk</name>
    <name evidence="11" type="ORF">SAMN04488059_101270</name>
    <name evidence="10" type="ORF">WH91_18905</name>
</gene>
<keyword evidence="2 8" id="KW-0808">Transferase</keyword>
<keyword evidence="5 8" id="KW-0067">ATP-binding</keyword>
<proteinExistence type="inferred from homology"/>
<protein>
    <recommendedName>
        <fullName evidence="8">Cytidylate kinase</fullName>
        <shortName evidence="8">CK</shortName>
        <ecNumber evidence="8">2.7.4.25</ecNumber>
    </recommendedName>
    <alternativeName>
        <fullName evidence="8">Cytidine monophosphate kinase</fullName>
        <shortName evidence="8">CMP kinase</shortName>
    </alternativeName>
</protein>
<keyword evidence="8" id="KW-0963">Cytoplasm</keyword>
<dbReference type="GO" id="GO:0005737">
    <property type="term" value="C:cytoplasm"/>
    <property type="evidence" value="ECO:0007669"/>
    <property type="project" value="UniProtKB-SubCell"/>
</dbReference>
<comment type="similarity">
    <text evidence="1 8">Belongs to the cytidylate kinase family. Type 1 subfamily.</text>
</comment>
<reference evidence="11 13" key="2">
    <citation type="submission" date="2016-10" db="EMBL/GenBank/DDBJ databases">
        <authorList>
            <person name="de Groot N.N."/>
        </authorList>
    </citation>
    <scope>NUCLEOTIDE SEQUENCE [LARGE SCALE GENOMIC DNA]</scope>
    <source>
        <strain evidence="11 13">CGMCC 1.10210</strain>
    </source>
</reference>
<dbReference type="InterPro" id="IPR027417">
    <property type="entry name" value="P-loop_NTPase"/>
</dbReference>
<name>A0A0F5PSX5_9HYPH</name>
<evidence type="ECO:0000256" key="1">
    <source>
        <dbReference type="ARBA" id="ARBA00009427"/>
    </source>
</evidence>
<dbReference type="HAMAP" id="MF_00238">
    <property type="entry name" value="Cytidyl_kinase_type1"/>
    <property type="match status" value="1"/>
</dbReference>
<reference evidence="10 12" key="1">
    <citation type="submission" date="2015-03" db="EMBL/GenBank/DDBJ databases">
        <authorList>
            <person name="Lepp D."/>
            <person name="Hassan Y.I."/>
            <person name="Li X.-Z."/>
            <person name="Zhou T."/>
        </authorList>
    </citation>
    <scope>NUCLEOTIDE SEQUENCE [LARGE SCALE GENOMIC DNA]</scope>
    <source>
        <strain evidence="10 12">Cr7-05</strain>
    </source>
</reference>
<evidence type="ECO:0000256" key="2">
    <source>
        <dbReference type="ARBA" id="ARBA00022679"/>
    </source>
</evidence>
<keyword evidence="4 8" id="KW-0418">Kinase</keyword>
<dbReference type="EMBL" id="FOMB01000001">
    <property type="protein sequence ID" value="SFB98579.1"/>
    <property type="molecule type" value="Genomic_DNA"/>
</dbReference>
<dbReference type="GO" id="GO:0036431">
    <property type="term" value="F:dCMP kinase activity"/>
    <property type="evidence" value="ECO:0007669"/>
    <property type="project" value="InterPro"/>
</dbReference>
<evidence type="ECO:0000256" key="7">
    <source>
        <dbReference type="ARBA" id="ARBA00048478"/>
    </source>
</evidence>
<dbReference type="RefSeq" id="WP_046172552.1">
    <property type="nucleotide sequence ID" value="NZ_FOMB01000001.1"/>
</dbReference>
<evidence type="ECO:0000259" key="9">
    <source>
        <dbReference type="Pfam" id="PF02224"/>
    </source>
</evidence>
<evidence type="ECO:0000313" key="13">
    <source>
        <dbReference type="Proteomes" id="UP000182258"/>
    </source>
</evidence>
<dbReference type="AlphaFoldDB" id="A0A0F5PSX5"/>
<dbReference type="SUPFAM" id="SSF52540">
    <property type="entry name" value="P-loop containing nucleoside triphosphate hydrolases"/>
    <property type="match status" value="1"/>
</dbReference>
<evidence type="ECO:0000313" key="12">
    <source>
        <dbReference type="Proteomes" id="UP000033519"/>
    </source>
</evidence>
<evidence type="ECO:0000256" key="5">
    <source>
        <dbReference type="ARBA" id="ARBA00022840"/>
    </source>
</evidence>
<dbReference type="InterPro" id="IPR003136">
    <property type="entry name" value="Cytidylate_kin"/>
</dbReference>
<dbReference type="PATRIC" id="fig|728005.3.peg.2042"/>
<dbReference type="OrthoDB" id="9807434at2"/>
<sequence>MIIAVDGPAASGKGTLASGLGRHYGLPYLDTGLLYRAVGRAVEAYEASDDFEQRAIAAALTLDEADIEPEYLQSSKIGSLASKVAVIGAVRSALFDYQRDFATQEGGAVLDGRDIGTKIAPEADVKLFIQADSKSRMERRARQFEARGQAVDRYALYHQIEERDARDMLNPNGGFYKADDAHLLDTTLLDIEAALRAAIAIVDGTMAGKAGSLEAPRKKL</sequence>
<dbReference type="Pfam" id="PF02224">
    <property type="entry name" value="Cytidylate_kin"/>
    <property type="match status" value="1"/>
</dbReference>
<keyword evidence="12" id="KW-1185">Reference proteome</keyword>
<dbReference type="CDD" id="cd02020">
    <property type="entry name" value="CMPK"/>
    <property type="match status" value="1"/>
</dbReference>
<feature type="domain" description="Cytidylate kinase" evidence="9">
    <location>
        <begin position="3"/>
        <end position="199"/>
    </location>
</feature>
<evidence type="ECO:0000313" key="11">
    <source>
        <dbReference type="EMBL" id="SFB98579.1"/>
    </source>
</evidence>
<dbReference type="GO" id="GO:0005524">
    <property type="term" value="F:ATP binding"/>
    <property type="evidence" value="ECO:0007669"/>
    <property type="project" value="UniProtKB-UniRule"/>
</dbReference>
<dbReference type="Proteomes" id="UP000182258">
    <property type="component" value="Unassembled WGS sequence"/>
</dbReference>
<keyword evidence="3 8" id="KW-0547">Nucleotide-binding</keyword>
<organism evidence="11 13">
    <name type="scientific">Devosia psychrophila</name>
    <dbReference type="NCBI Taxonomy" id="728005"/>
    <lineage>
        <taxon>Bacteria</taxon>
        <taxon>Pseudomonadati</taxon>
        <taxon>Pseudomonadota</taxon>
        <taxon>Alphaproteobacteria</taxon>
        <taxon>Hyphomicrobiales</taxon>
        <taxon>Devosiaceae</taxon>
        <taxon>Devosia</taxon>
    </lineage>
</organism>
<evidence type="ECO:0000256" key="3">
    <source>
        <dbReference type="ARBA" id="ARBA00022741"/>
    </source>
</evidence>